<feature type="domain" description="Glycosyltransferase 2-like" evidence="1">
    <location>
        <begin position="12"/>
        <end position="139"/>
    </location>
</feature>
<evidence type="ECO:0000313" key="3">
    <source>
        <dbReference type="Proteomes" id="UP000664698"/>
    </source>
</evidence>
<dbReference type="EMBL" id="JAFKCW010000001">
    <property type="protein sequence ID" value="MBN7800185.1"/>
    <property type="molecule type" value="Genomic_DNA"/>
</dbReference>
<dbReference type="RefSeq" id="WP_206568142.1">
    <property type="nucleotide sequence ID" value="NZ_JAFKCW010000001.1"/>
</dbReference>
<comment type="caution">
    <text evidence="2">The sequence shown here is derived from an EMBL/GenBank/DDBJ whole genome shotgun (WGS) entry which is preliminary data.</text>
</comment>
<dbReference type="InterPro" id="IPR029044">
    <property type="entry name" value="Nucleotide-diphossugar_trans"/>
</dbReference>
<accession>A0ABS3BLL4</accession>
<evidence type="ECO:0000313" key="2">
    <source>
        <dbReference type="EMBL" id="MBN7800185.1"/>
    </source>
</evidence>
<gene>
    <name evidence="2" type="ORF">J0A67_04895</name>
</gene>
<dbReference type="Proteomes" id="UP000664698">
    <property type="component" value="Unassembled WGS sequence"/>
</dbReference>
<dbReference type="PANTHER" id="PTHR22916:SF3">
    <property type="entry name" value="UDP-GLCNAC:BETAGAL BETA-1,3-N-ACETYLGLUCOSAMINYLTRANSFERASE-LIKE PROTEIN 1"/>
    <property type="match status" value="1"/>
</dbReference>
<organism evidence="2 3">
    <name type="scientific">Algoriphagus aestuariicola</name>
    <dbReference type="NCBI Taxonomy" id="1852016"/>
    <lineage>
        <taxon>Bacteria</taxon>
        <taxon>Pseudomonadati</taxon>
        <taxon>Bacteroidota</taxon>
        <taxon>Cytophagia</taxon>
        <taxon>Cytophagales</taxon>
        <taxon>Cyclobacteriaceae</taxon>
        <taxon>Algoriphagus</taxon>
    </lineage>
</organism>
<proteinExistence type="predicted"/>
<dbReference type="SUPFAM" id="SSF53448">
    <property type="entry name" value="Nucleotide-diphospho-sugar transferases"/>
    <property type="match status" value="1"/>
</dbReference>
<reference evidence="2 3" key="1">
    <citation type="submission" date="2021-03" db="EMBL/GenBank/DDBJ databases">
        <title>novel species isolated from a fishpond in China.</title>
        <authorList>
            <person name="Lu H."/>
            <person name="Cai Z."/>
        </authorList>
    </citation>
    <scope>NUCLEOTIDE SEQUENCE [LARGE SCALE GENOMIC DNA]</scope>
    <source>
        <strain evidence="2 3">JCM 31546</strain>
    </source>
</reference>
<protein>
    <submittedName>
        <fullName evidence="2">Glycosyltransferase</fullName>
    </submittedName>
</protein>
<dbReference type="Gene3D" id="3.90.550.10">
    <property type="entry name" value="Spore Coat Polysaccharide Biosynthesis Protein SpsA, Chain A"/>
    <property type="match status" value="1"/>
</dbReference>
<keyword evidence="3" id="KW-1185">Reference proteome</keyword>
<evidence type="ECO:0000259" key="1">
    <source>
        <dbReference type="Pfam" id="PF00535"/>
    </source>
</evidence>
<dbReference type="PANTHER" id="PTHR22916">
    <property type="entry name" value="GLYCOSYLTRANSFERASE"/>
    <property type="match status" value="1"/>
</dbReference>
<dbReference type="InterPro" id="IPR001173">
    <property type="entry name" value="Glyco_trans_2-like"/>
</dbReference>
<sequence>MENQTMVKPKLSVCMIAYNVGRFIGDAIDGVLNQKADFNIELVISNDCSSDNTEEVVLKFAQDHPQGNWIKYKRQEKNLGSTLNYLWALDNCTGDFIAICDGDDYWTDAFKVQKQVDFLESHPQYIGSFHNRHKCDINGKIISSSIQKHEKRNWRLDDFISEKPEIPSASVIFRKPLIFKLPMEFQKVVINGDTFLWVYTLKFGDFYFDANIGPSVYRIHPQGLWSSKSSYRKSQLSLNTYQLLDAAFPGRNSVKSQIFNIRFHLFYYAMKEKELAAGLSYYFSNIFGLLAYPRGFKVFLSFHKSIVFKGRR</sequence>
<dbReference type="Pfam" id="PF00535">
    <property type="entry name" value="Glycos_transf_2"/>
    <property type="match status" value="1"/>
</dbReference>
<name>A0ABS3BLL4_9BACT</name>